<organism evidence="12 13">
    <name type="scientific">Actinomadura harenae</name>
    <dbReference type="NCBI Taxonomy" id="2483351"/>
    <lineage>
        <taxon>Bacteria</taxon>
        <taxon>Bacillati</taxon>
        <taxon>Actinomycetota</taxon>
        <taxon>Actinomycetes</taxon>
        <taxon>Streptosporangiales</taxon>
        <taxon>Thermomonosporaceae</taxon>
        <taxon>Actinomadura</taxon>
    </lineage>
</organism>
<dbReference type="GO" id="GO:0005737">
    <property type="term" value="C:cytoplasm"/>
    <property type="evidence" value="ECO:0007669"/>
    <property type="project" value="UniProtKB-SubCell"/>
</dbReference>
<evidence type="ECO:0000256" key="1">
    <source>
        <dbReference type="ARBA" id="ARBA00004496"/>
    </source>
</evidence>
<dbReference type="EMBL" id="RFFG01000039">
    <property type="protein sequence ID" value="RMI41828.1"/>
    <property type="molecule type" value="Genomic_DNA"/>
</dbReference>
<keyword evidence="5" id="KW-0963">Cytoplasm</keyword>
<evidence type="ECO:0000256" key="8">
    <source>
        <dbReference type="ARBA" id="ARBA00022691"/>
    </source>
</evidence>
<proteinExistence type="inferred from homology"/>
<dbReference type="OrthoDB" id="3501659at2"/>
<gene>
    <name evidence="12" type="ORF">EBO15_21830</name>
</gene>
<dbReference type="GO" id="GO:0004719">
    <property type="term" value="F:protein-L-isoaspartate (D-aspartate) O-methyltransferase activity"/>
    <property type="evidence" value="ECO:0007669"/>
    <property type="project" value="UniProtKB-EC"/>
</dbReference>
<evidence type="ECO:0000256" key="6">
    <source>
        <dbReference type="ARBA" id="ARBA00022603"/>
    </source>
</evidence>
<sequence>MEAVRDVQRIGEAVNAREAVAAVGREPFIPDEIFVRDDAGRLEPLHRSEDPTRWREQVSADAPIVTRVAPDPALPAEVCDPATGKGMVSTSSSSAPFIMARLIEALDVRPGMRVLEIGTGTGYNAAVLAHLVGVEKVVSIEIDPVVASRARAALESAGFRVKVVVGDGELGHAAGAPYDRVIATASAHTVPHAWVEQTRPGGLILVPLAPTVHPEWPLAALKVQEDGMAQGRCVGPSPFMPLRAQHVSLEAVDDAEDRWAAAGKPDVTRYGVTVTHNGQQIWLDSPDNPFTP</sequence>
<keyword evidence="7 12" id="KW-0808">Transferase</keyword>
<protein>
    <recommendedName>
        <fullName evidence="4">Protein-L-isoaspartate O-methyltransferase</fullName>
        <ecNumber evidence="3">2.1.1.77</ecNumber>
    </recommendedName>
    <alternativeName>
        <fullName evidence="11">L-isoaspartyl protein carboxyl methyltransferase</fullName>
    </alternativeName>
    <alternativeName>
        <fullName evidence="9">Protein L-isoaspartyl methyltransferase</fullName>
    </alternativeName>
    <alternativeName>
        <fullName evidence="10">Protein-beta-aspartate methyltransferase</fullName>
    </alternativeName>
</protein>
<accession>A0A3M2M3X9</accession>
<dbReference type="Proteomes" id="UP000282674">
    <property type="component" value="Unassembled WGS sequence"/>
</dbReference>
<comment type="subcellular location">
    <subcellularLocation>
        <location evidence="1">Cytoplasm</location>
    </subcellularLocation>
</comment>
<dbReference type="SUPFAM" id="SSF53335">
    <property type="entry name" value="S-adenosyl-L-methionine-dependent methyltransferases"/>
    <property type="match status" value="1"/>
</dbReference>
<keyword evidence="13" id="KW-1185">Reference proteome</keyword>
<evidence type="ECO:0000313" key="13">
    <source>
        <dbReference type="Proteomes" id="UP000282674"/>
    </source>
</evidence>
<dbReference type="CDD" id="cd02440">
    <property type="entry name" value="AdoMet_MTases"/>
    <property type="match status" value="1"/>
</dbReference>
<evidence type="ECO:0000256" key="3">
    <source>
        <dbReference type="ARBA" id="ARBA00011890"/>
    </source>
</evidence>
<name>A0A3M2M3X9_9ACTN</name>
<evidence type="ECO:0000256" key="11">
    <source>
        <dbReference type="ARBA" id="ARBA00031350"/>
    </source>
</evidence>
<dbReference type="PANTHER" id="PTHR11579">
    <property type="entry name" value="PROTEIN-L-ISOASPARTATE O-METHYLTRANSFERASE"/>
    <property type="match status" value="1"/>
</dbReference>
<evidence type="ECO:0000256" key="9">
    <source>
        <dbReference type="ARBA" id="ARBA00030757"/>
    </source>
</evidence>
<reference evidence="12 13" key="1">
    <citation type="submission" date="2018-10" db="EMBL/GenBank/DDBJ databases">
        <title>Isolation from soil.</title>
        <authorList>
            <person name="Hu J."/>
        </authorList>
    </citation>
    <scope>NUCLEOTIDE SEQUENCE [LARGE SCALE GENOMIC DNA]</scope>
    <source>
        <strain evidence="12 13">NEAU-Ht49</strain>
    </source>
</reference>
<dbReference type="GO" id="GO:0032259">
    <property type="term" value="P:methylation"/>
    <property type="evidence" value="ECO:0007669"/>
    <property type="project" value="UniProtKB-KW"/>
</dbReference>
<comment type="similarity">
    <text evidence="2">Belongs to the methyltransferase superfamily. L-isoaspartyl/D-aspartyl protein methyltransferase family.</text>
</comment>
<keyword evidence="8" id="KW-0949">S-adenosyl-L-methionine</keyword>
<keyword evidence="6 12" id="KW-0489">Methyltransferase</keyword>
<evidence type="ECO:0000256" key="10">
    <source>
        <dbReference type="ARBA" id="ARBA00031323"/>
    </source>
</evidence>
<dbReference type="EC" id="2.1.1.77" evidence="3"/>
<dbReference type="InterPro" id="IPR029063">
    <property type="entry name" value="SAM-dependent_MTases_sf"/>
</dbReference>
<comment type="caution">
    <text evidence="12">The sequence shown here is derived from an EMBL/GenBank/DDBJ whole genome shotgun (WGS) entry which is preliminary data.</text>
</comment>
<dbReference type="PANTHER" id="PTHR11579:SF0">
    <property type="entry name" value="PROTEIN-L-ISOASPARTATE(D-ASPARTATE) O-METHYLTRANSFERASE"/>
    <property type="match status" value="1"/>
</dbReference>
<evidence type="ECO:0000256" key="2">
    <source>
        <dbReference type="ARBA" id="ARBA00005369"/>
    </source>
</evidence>
<dbReference type="Gene3D" id="3.40.50.150">
    <property type="entry name" value="Vaccinia Virus protein VP39"/>
    <property type="match status" value="1"/>
</dbReference>
<evidence type="ECO:0000256" key="4">
    <source>
        <dbReference type="ARBA" id="ARBA00013346"/>
    </source>
</evidence>
<dbReference type="InterPro" id="IPR000682">
    <property type="entry name" value="PCMT"/>
</dbReference>
<evidence type="ECO:0000256" key="5">
    <source>
        <dbReference type="ARBA" id="ARBA00022490"/>
    </source>
</evidence>
<dbReference type="AlphaFoldDB" id="A0A3M2M3X9"/>
<evidence type="ECO:0000256" key="7">
    <source>
        <dbReference type="ARBA" id="ARBA00022679"/>
    </source>
</evidence>
<evidence type="ECO:0000313" key="12">
    <source>
        <dbReference type="EMBL" id="RMI41828.1"/>
    </source>
</evidence>
<dbReference type="Pfam" id="PF01135">
    <property type="entry name" value="PCMT"/>
    <property type="match status" value="1"/>
</dbReference>